<dbReference type="EMBL" id="CP001054">
    <property type="protein sequence ID" value="ACD21659.1"/>
    <property type="molecule type" value="Genomic_DNA"/>
</dbReference>
<accession>B2THB3</accession>
<evidence type="ECO:0000313" key="1">
    <source>
        <dbReference type="EMBL" id="ACD21659.1"/>
    </source>
</evidence>
<protein>
    <submittedName>
        <fullName evidence="1">Uncharacterized protein</fullName>
    </submittedName>
</protein>
<sequence length="256" mass="28583">MTENTIFQQLADTGLFGEAKQTPDGLVGFERTPLLLSRAEETYALAGRAAWLDQPAGWYATTVSDIPALFAWLPKLLAPRFCLASSDDQCWQCRRPTRVFALCLPADYLFLGIDVDSDDDEEEDDYSVSGEADFANVPLIGWHAGESGTFVGNLGRTNSGVRRFLEAHCPNYRPDTSKTLRGHYYMNHCDHCGAKLGDYFLHQRPRGAFFPTSEDEAMRITLQPANELLIAQGEYFFRDPDYIPYSHVLPVGDPAG</sequence>
<dbReference type="AlphaFoldDB" id="B2THB3"/>
<keyword evidence="1" id="KW-0614">Plasmid</keyword>
<dbReference type="OrthoDB" id="7235451at2"/>
<organism evidence="1 2">
    <name type="scientific">Paraburkholderia phytofirmans (strain DSM 17436 / LMG 22146 / PsJN)</name>
    <name type="common">Burkholderia phytofirmans</name>
    <dbReference type="NCBI Taxonomy" id="398527"/>
    <lineage>
        <taxon>Bacteria</taxon>
        <taxon>Pseudomonadati</taxon>
        <taxon>Pseudomonadota</taxon>
        <taxon>Betaproteobacteria</taxon>
        <taxon>Burkholderiales</taxon>
        <taxon>Burkholderiaceae</taxon>
        <taxon>Paraburkholderia</taxon>
    </lineage>
</organism>
<dbReference type="KEGG" id="bpy:Bphyt_7374"/>
<dbReference type="HOGENOM" id="CLU_088940_0_0_4"/>
<gene>
    <name evidence="1" type="ordered locus">Bphyt_7374</name>
</gene>
<dbReference type="eggNOG" id="ENOG5033FJ0">
    <property type="taxonomic scope" value="Bacteria"/>
</dbReference>
<reference evidence="1 2" key="1">
    <citation type="journal article" date="2011" name="J. Bacteriol.">
        <title>Complete genome sequence of the plant growth-promoting endophyte Burkholderia phytofirmans strain PsJN.</title>
        <authorList>
            <person name="Weilharter A."/>
            <person name="Mitter B."/>
            <person name="Shin M.V."/>
            <person name="Chain P.S."/>
            <person name="Nowak J."/>
            <person name="Sessitsch A."/>
        </authorList>
    </citation>
    <scope>NUCLEOTIDE SEQUENCE [LARGE SCALE GENOMIC DNA]</scope>
    <source>
        <strain evidence="2">DSM 17436 / LMG 22146 / PsJN</strain>
        <plasmid evidence="1 2">pBPHYT01</plasmid>
    </source>
</reference>
<proteinExistence type="predicted"/>
<name>B2THB3_PARPJ</name>
<dbReference type="RefSeq" id="WP_012431028.1">
    <property type="nucleotide sequence ID" value="NC_010679.1"/>
</dbReference>
<dbReference type="Proteomes" id="UP000001739">
    <property type="component" value="Plasmid pBPHYT01"/>
</dbReference>
<geneLocation type="plasmid" evidence="1 2">
    <name>pBPHYT01</name>
</geneLocation>
<evidence type="ECO:0000313" key="2">
    <source>
        <dbReference type="Proteomes" id="UP000001739"/>
    </source>
</evidence>